<dbReference type="eggNOG" id="COG1714">
    <property type="taxonomic scope" value="Bacteria"/>
</dbReference>
<feature type="region of interest" description="Disordered" evidence="6">
    <location>
        <begin position="1"/>
        <end position="95"/>
    </location>
</feature>
<dbReference type="PATRIC" id="fig|1051006.4.peg.1034"/>
<dbReference type="STRING" id="1574624.GCA_001642025_01464"/>
<organism evidence="9 10">
    <name type="scientific">[Propionibacterium] namnetense SK182B-JCVI</name>
    <dbReference type="NCBI Taxonomy" id="1051006"/>
    <lineage>
        <taxon>Bacteria</taxon>
        <taxon>Bacillati</taxon>
        <taxon>Actinomycetota</taxon>
        <taxon>Actinomycetes</taxon>
        <taxon>Propionibacteriales</taxon>
        <taxon>Propionibacteriaceae</taxon>
        <taxon>Cutibacterium</taxon>
    </lineage>
</organism>
<evidence type="ECO:0000256" key="3">
    <source>
        <dbReference type="ARBA" id="ARBA00022692"/>
    </source>
</evidence>
<keyword evidence="4" id="KW-1133">Transmembrane helix</keyword>
<evidence type="ECO:0000313" key="10">
    <source>
        <dbReference type="Proteomes" id="UP000007832"/>
    </source>
</evidence>
<keyword evidence="2" id="KW-1003">Cell membrane</keyword>
<evidence type="ECO:0000256" key="2">
    <source>
        <dbReference type="ARBA" id="ARBA00022475"/>
    </source>
</evidence>
<feature type="domain" description="RDD" evidence="7">
    <location>
        <begin position="100"/>
        <end position="266"/>
    </location>
</feature>
<feature type="domain" description="DUF2510" evidence="8">
    <location>
        <begin position="20"/>
        <end position="51"/>
    </location>
</feature>
<feature type="compositionally biased region" description="Polar residues" evidence="6">
    <location>
        <begin position="1"/>
        <end position="14"/>
    </location>
</feature>
<accession>F9NV34</accession>
<evidence type="ECO:0000259" key="8">
    <source>
        <dbReference type="Pfam" id="PF10708"/>
    </source>
</evidence>
<dbReference type="PANTHER" id="PTHR36115">
    <property type="entry name" value="PROLINE-RICH ANTIGEN HOMOLOG-RELATED"/>
    <property type="match status" value="1"/>
</dbReference>
<evidence type="ECO:0000256" key="5">
    <source>
        <dbReference type="ARBA" id="ARBA00023136"/>
    </source>
</evidence>
<keyword evidence="3" id="KW-0812">Transmembrane</keyword>
<evidence type="ECO:0000256" key="6">
    <source>
        <dbReference type="SAM" id="MobiDB-lite"/>
    </source>
</evidence>
<feature type="compositionally biased region" description="Basic and acidic residues" evidence="6">
    <location>
        <begin position="29"/>
        <end position="40"/>
    </location>
</feature>
<dbReference type="PANTHER" id="PTHR36115:SF6">
    <property type="entry name" value="PROLINE-RICH ANTIGEN HOMOLOG"/>
    <property type="match status" value="1"/>
</dbReference>
<dbReference type="Pfam" id="PF10708">
    <property type="entry name" value="DUF2510"/>
    <property type="match status" value="1"/>
</dbReference>
<evidence type="ECO:0000313" key="9">
    <source>
        <dbReference type="EMBL" id="EGR97168.1"/>
    </source>
</evidence>
<comment type="caution">
    <text evidence="9">The sequence shown here is derived from an EMBL/GenBank/DDBJ whole genome shotgun (WGS) entry which is preliminary data.</text>
</comment>
<sequence>MISSSWENGLMTNATPPPMGWYPDPAGSDQERYWDGERWTRNLRNPPDPQPRHGVGHVPETLAPVSQVPSSPRPGAATPRRGTADRSRSRWGSTTDGVPLAGWWWRALSTVIDAALVWVVVGLTMHEKVAGIFNGYQTFLANSMRAINAGASPSDVITTQSLMRAGFVDDLSNLVGAVIISQAIYQFIMLAACAGSVGQLMCGLRVVPLNKGKEDHRLVWWRALIRATVWACVEIGNQVILLLAPFSYLMPLWQRSRQTIHDAMAGTQVVRPVRQPGVE</sequence>
<dbReference type="AlphaFoldDB" id="F9NV34"/>
<protein>
    <recommendedName>
        <fullName evidence="11">RDD family protein</fullName>
    </recommendedName>
</protein>
<dbReference type="InterPro" id="IPR018929">
    <property type="entry name" value="DUF2510"/>
</dbReference>
<comment type="subcellular location">
    <subcellularLocation>
        <location evidence="1">Cell membrane</location>
        <topology evidence="1">Multi-pass membrane protein</topology>
    </subcellularLocation>
</comment>
<evidence type="ECO:0000259" key="7">
    <source>
        <dbReference type="Pfam" id="PF06271"/>
    </source>
</evidence>
<evidence type="ECO:0008006" key="11">
    <source>
        <dbReference type="Google" id="ProtNLM"/>
    </source>
</evidence>
<gene>
    <name evidence="9" type="ORF">HMPREF1162_2190</name>
</gene>
<evidence type="ECO:0000256" key="4">
    <source>
        <dbReference type="ARBA" id="ARBA00022989"/>
    </source>
</evidence>
<dbReference type="Proteomes" id="UP000007832">
    <property type="component" value="Unassembled WGS sequence"/>
</dbReference>
<dbReference type="GO" id="GO:0005886">
    <property type="term" value="C:plasma membrane"/>
    <property type="evidence" value="ECO:0007669"/>
    <property type="project" value="UniProtKB-SubCell"/>
</dbReference>
<evidence type="ECO:0000256" key="1">
    <source>
        <dbReference type="ARBA" id="ARBA00004651"/>
    </source>
</evidence>
<reference evidence="9 10" key="1">
    <citation type="submission" date="2011-07" db="EMBL/GenBank/DDBJ databases">
        <title>Genome Sequence of Propionibacterium acnes SK182B-JCVI.</title>
        <authorList>
            <person name="Durkin A.S."/>
            <person name="Madupu R."/>
            <person name="Hostetler J."/>
            <person name="Radune D."/>
            <person name="Torralba M."/>
            <person name="Methe B."/>
            <person name="Sutton G."/>
            <person name="Strausberg R.L."/>
            <person name="Nelson K.E."/>
        </authorList>
    </citation>
    <scope>NUCLEOTIDE SEQUENCE [LARGE SCALE GENOMIC DNA]</scope>
    <source>
        <strain evidence="9 10">SK182B-JCVI</strain>
    </source>
</reference>
<keyword evidence="5" id="KW-0472">Membrane</keyword>
<dbReference type="InterPro" id="IPR051791">
    <property type="entry name" value="Pra-immunoreactive"/>
</dbReference>
<dbReference type="InterPro" id="IPR010432">
    <property type="entry name" value="RDD"/>
</dbReference>
<name>F9NV34_9ACTN</name>
<proteinExistence type="predicted"/>
<dbReference type="EMBL" id="AFUN01000026">
    <property type="protein sequence ID" value="EGR97168.1"/>
    <property type="molecule type" value="Genomic_DNA"/>
</dbReference>
<dbReference type="Pfam" id="PF06271">
    <property type="entry name" value="RDD"/>
    <property type="match status" value="1"/>
</dbReference>